<dbReference type="Proteomes" id="UP000028653">
    <property type="component" value="Unassembled WGS sequence"/>
</dbReference>
<evidence type="ECO:0000313" key="3">
    <source>
        <dbReference type="Proteomes" id="UP000028653"/>
    </source>
</evidence>
<gene>
    <name evidence="2" type="ORF">GBAG_0459</name>
</gene>
<dbReference type="RefSeq" id="WP_034493120.1">
    <property type="nucleotide sequence ID" value="NZ_JMPI01000012.1"/>
</dbReference>
<dbReference type="STRING" id="1006004.GBAG_0459"/>
<sequence length="155" mass="17083">MNTRSLTRFVLAGALLASFNASAVPGLWQQGYGQGNAEYSVTDASGKMFTINCTGNPDQNGFYQHSVFLTQTDNRMVSSHDDGTSITVVMNHQQYAIPSSLGWRNGDNAWYDFIKDIRQAGQFEVYINNRKAGTFSPDVQNAQKVLPTLADCTND</sequence>
<dbReference type="AlphaFoldDB" id="A0A085GKA1"/>
<protein>
    <recommendedName>
        <fullName evidence="4">Phage protein</fullName>
    </recommendedName>
</protein>
<evidence type="ECO:0000256" key="1">
    <source>
        <dbReference type="SAM" id="SignalP"/>
    </source>
</evidence>
<keyword evidence="1" id="KW-0732">Signal</keyword>
<organism evidence="2 3">
    <name type="scientific">Buttiauxella agrestis ATCC 33320</name>
    <dbReference type="NCBI Taxonomy" id="1006004"/>
    <lineage>
        <taxon>Bacteria</taxon>
        <taxon>Pseudomonadati</taxon>
        <taxon>Pseudomonadota</taxon>
        <taxon>Gammaproteobacteria</taxon>
        <taxon>Enterobacterales</taxon>
        <taxon>Enterobacteriaceae</taxon>
        <taxon>Buttiauxella</taxon>
    </lineage>
</organism>
<evidence type="ECO:0000313" key="2">
    <source>
        <dbReference type="EMBL" id="KFC84146.1"/>
    </source>
</evidence>
<feature type="chain" id="PRO_5001791282" description="Phage protein" evidence="1">
    <location>
        <begin position="24"/>
        <end position="155"/>
    </location>
</feature>
<proteinExistence type="predicted"/>
<dbReference type="eggNOG" id="ENOG5030VQ4">
    <property type="taxonomic scope" value="Bacteria"/>
</dbReference>
<reference evidence="2 3" key="1">
    <citation type="submission" date="2014-05" db="EMBL/GenBank/DDBJ databases">
        <title>ATOL: Assembling a taxonomically balanced genome-scale reconstruction of the evolutionary history of the Enterobacteriaceae.</title>
        <authorList>
            <person name="Plunkett G.III."/>
            <person name="Neeno-Eckwall E.C."/>
            <person name="Glasner J.D."/>
            <person name="Perna N.T."/>
        </authorList>
    </citation>
    <scope>NUCLEOTIDE SEQUENCE [LARGE SCALE GENOMIC DNA]</scope>
    <source>
        <strain evidence="2 3">ATCC 33320</strain>
    </source>
</reference>
<evidence type="ECO:0008006" key="4">
    <source>
        <dbReference type="Google" id="ProtNLM"/>
    </source>
</evidence>
<feature type="signal peptide" evidence="1">
    <location>
        <begin position="1"/>
        <end position="23"/>
    </location>
</feature>
<accession>A0A085GKA1</accession>
<comment type="caution">
    <text evidence="2">The sequence shown here is derived from an EMBL/GenBank/DDBJ whole genome shotgun (WGS) entry which is preliminary data.</text>
</comment>
<name>A0A085GKA1_9ENTR</name>
<dbReference type="EMBL" id="JMPI01000012">
    <property type="protein sequence ID" value="KFC84146.1"/>
    <property type="molecule type" value="Genomic_DNA"/>
</dbReference>
<dbReference type="OrthoDB" id="6688707at2"/>
<keyword evidence="3" id="KW-1185">Reference proteome</keyword>